<feature type="non-terminal residue" evidence="8">
    <location>
        <position position="107"/>
    </location>
</feature>
<dbReference type="PROSITE" id="PS51085">
    <property type="entry name" value="2FE2S_FER_2"/>
    <property type="match status" value="1"/>
</dbReference>
<comment type="similarity">
    <text evidence="1">Belongs to the adrenodoxin/putidaredoxin family.</text>
</comment>
<gene>
    <name evidence="8" type="ORF">DRJ33_06150</name>
</gene>
<evidence type="ECO:0000313" key="8">
    <source>
        <dbReference type="EMBL" id="RLE51318.1"/>
    </source>
</evidence>
<dbReference type="GO" id="GO:0009055">
    <property type="term" value="F:electron transfer activity"/>
    <property type="evidence" value="ECO:0007669"/>
    <property type="project" value="TreeGrafter"/>
</dbReference>
<protein>
    <submittedName>
        <fullName evidence="8">Ferredoxin</fullName>
    </submittedName>
</protein>
<name>A0A497EXB8_9CREN</name>
<feature type="domain" description="2Fe-2S ferredoxin-type" evidence="7">
    <location>
        <begin position="4"/>
        <end position="100"/>
    </location>
</feature>
<evidence type="ECO:0000259" key="7">
    <source>
        <dbReference type="PROSITE" id="PS51085"/>
    </source>
</evidence>
<dbReference type="InterPro" id="IPR001055">
    <property type="entry name" value="Adrenodoxin-like"/>
</dbReference>
<evidence type="ECO:0000256" key="5">
    <source>
        <dbReference type="ARBA" id="ARBA00023014"/>
    </source>
</evidence>
<dbReference type="PANTHER" id="PTHR23426">
    <property type="entry name" value="FERREDOXIN/ADRENODOXIN"/>
    <property type="match status" value="1"/>
</dbReference>
<evidence type="ECO:0000256" key="2">
    <source>
        <dbReference type="ARBA" id="ARBA00022714"/>
    </source>
</evidence>
<dbReference type="AlphaFoldDB" id="A0A497EXB8"/>
<dbReference type="InterPro" id="IPR012675">
    <property type="entry name" value="Beta-grasp_dom_sf"/>
</dbReference>
<organism evidence="8 9">
    <name type="scientific">Thermoproteota archaeon</name>
    <dbReference type="NCBI Taxonomy" id="2056631"/>
    <lineage>
        <taxon>Archaea</taxon>
        <taxon>Thermoproteota</taxon>
    </lineage>
</organism>
<accession>A0A497EXB8</accession>
<dbReference type="InterPro" id="IPR036010">
    <property type="entry name" value="2Fe-2S_ferredoxin-like_sf"/>
</dbReference>
<dbReference type="Gene3D" id="3.10.20.30">
    <property type="match status" value="1"/>
</dbReference>
<dbReference type="PANTHER" id="PTHR23426:SF65">
    <property type="entry name" value="FERREDOXIN-2, MITOCHONDRIAL"/>
    <property type="match status" value="1"/>
</dbReference>
<keyword evidence="2" id="KW-0001">2Fe-2S</keyword>
<dbReference type="SUPFAM" id="SSF54292">
    <property type="entry name" value="2Fe-2S ferredoxin-like"/>
    <property type="match status" value="1"/>
</dbReference>
<dbReference type="Pfam" id="PF00111">
    <property type="entry name" value="Fer2"/>
    <property type="match status" value="1"/>
</dbReference>
<reference evidence="8 9" key="1">
    <citation type="submission" date="2018-06" db="EMBL/GenBank/DDBJ databases">
        <title>Extensive metabolic versatility and redundancy in microbially diverse, dynamic hydrothermal sediments.</title>
        <authorList>
            <person name="Dombrowski N."/>
            <person name="Teske A."/>
            <person name="Baker B.J."/>
        </authorList>
    </citation>
    <scope>NUCLEOTIDE SEQUENCE [LARGE SCALE GENOMIC DNA]</scope>
    <source>
        <strain evidence="8">B34_G17</strain>
    </source>
</reference>
<comment type="caution">
    <text evidence="8">The sequence shown here is derived from an EMBL/GenBank/DDBJ whole genome shotgun (WGS) entry which is preliminary data.</text>
</comment>
<dbReference type="GO" id="GO:0046872">
    <property type="term" value="F:metal ion binding"/>
    <property type="evidence" value="ECO:0007669"/>
    <property type="project" value="UniProtKB-KW"/>
</dbReference>
<evidence type="ECO:0000256" key="1">
    <source>
        <dbReference type="ARBA" id="ARBA00010914"/>
    </source>
</evidence>
<dbReference type="Proteomes" id="UP000272051">
    <property type="component" value="Unassembled WGS sequence"/>
</dbReference>
<dbReference type="GO" id="GO:0051537">
    <property type="term" value="F:2 iron, 2 sulfur cluster binding"/>
    <property type="evidence" value="ECO:0007669"/>
    <property type="project" value="UniProtKB-KW"/>
</dbReference>
<keyword evidence="4" id="KW-0408">Iron</keyword>
<sequence>MSVKQVNVVFQPEGKRASVAEGSTILDAAIKVGVDLSSICKGIGVCGKCQVVVVEGAENLSPLTDSEKRHLSDEKIGLGYRLGCQARVYGDIIVRIPEASRTGKQKL</sequence>
<evidence type="ECO:0000256" key="6">
    <source>
        <dbReference type="ARBA" id="ARBA00034078"/>
    </source>
</evidence>
<comment type="cofactor">
    <cofactor evidence="6">
        <name>[2Fe-2S] cluster</name>
        <dbReference type="ChEBI" id="CHEBI:190135"/>
    </cofactor>
</comment>
<keyword evidence="5" id="KW-0411">Iron-sulfur</keyword>
<dbReference type="EMBL" id="QMQX01000116">
    <property type="protein sequence ID" value="RLE51318.1"/>
    <property type="molecule type" value="Genomic_DNA"/>
</dbReference>
<proteinExistence type="inferred from homology"/>
<keyword evidence="3" id="KW-0479">Metal-binding</keyword>
<dbReference type="CDD" id="cd00207">
    <property type="entry name" value="fer2"/>
    <property type="match status" value="1"/>
</dbReference>
<evidence type="ECO:0000256" key="3">
    <source>
        <dbReference type="ARBA" id="ARBA00022723"/>
    </source>
</evidence>
<evidence type="ECO:0000313" key="9">
    <source>
        <dbReference type="Proteomes" id="UP000272051"/>
    </source>
</evidence>
<evidence type="ECO:0000256" key="4">
    <source>
        <dbReference type="ARBA" id="ARBA00023004"/>
    </source>
</evidence>
<dbReference type="InterPro" id="IPR001041">
    <property type="entry name" value="2Fe-2S_ferredoxin-type"/>
</dbReference>
<dbReference type="GO" id="GO:0140647">
    <property type="term" value="P:P450-containing electron transport chain"/>
    <property type="evidence" value="ECO:0007669"/>
    <property type="project" value="InterPro"/>
</dbReference>